<feature type="domain" description="LysM" evidence="2">
    <location>
        <begin position="39"/>
        <end position="79"/>
    </location>
</feature>
<dbReference type="Pfam" id="PF01476">
    <property type="entry name" value="LysM"/>
    <property type="match status" value="1"/>
</dbReference>
<evidence type="ECO:0000313" key="4">
    <source>
        <dbReference type="EMBL" id="NSL56032.1"/>
    </source>
</evidence>
<feature type="domain" description="FecR protein" evidence="3">
    <location>
        <begin position="117"/>
        <end position="217"/>
    </location>
</feature>
<dbReference type="InterPro" id="IPR018392">
    <property type="entry name" value="LysM"/>
</dbReference>
<dbReference type="InterPro" id="IPR036779">
    <property type="entry name" value="LysM_dom_sf"/>
</dbReference>
<keyword evidence="1" id="KW-0732">Signal</keyword>
<dbReference type="Gene3D" id="3.10.350.10">
    <property type="entry name" value="LysM domain"/>
    <property type="match status" value="1"/>
</dbReference>
<feature type="signal peptide" evidence="1">
    <location>
        <begin position="1"/>
        <end position="24"/>
    </location>
</feature>
<feature type="chain" id="PRO_5046482941" evidence="1">
    <location>
        <begin position="25"/>
        <end position="531"/>
    </location>
</feature>
<comment type="caution">
    <text evidence="4">The sequence shown here is derived from an EMBL/GenBank/DDBJ whole genome shotgun (WGS) entry which is preliminary data.</text>
</comment>
<sequence>MTHRHTFLRRLLLAASFLPLSALAAPAGEMLELQIAEHDTLISISQRLLARPAQWPRLQELNGIADPQRLKPGSTLRIPYALLRSEPQQARVESVLGDVRGSKGPLLAGVQLAVNEVISTGPGAYAVLVLPDGSRCIVQPDSRTRIELLQRLRGTEVQQSRLEVSRGRIETKVQPQRGPAARYEIRTPTAVIGVRGTEFRAGYDGMAARVEVTEGAVAANQQQRIAAGEGAVVDARGVRTETLLPAPATAAIPALFERPLLRIPLPETAGAAAHRVIVAGPGGFALPAAEQLVSGGEVRLADLPDGDYRVRLRAVSASGLEGLHSETAFRLKARPEPPFVSGDRSGGKIQAERVEFSWTRNPEAARYRLQVAGPAGFEAPVFAREDLTGSSINVALAPGEYQWRLGSVRADGDRGPWSDVVSFTLKAPQGPPATPAISDDEVVLAWPAEPGQRFEVEMAQDLAFNQIHSRRETQEARLVLPKPEPGQWFVRVRATDPDGFVGQWSSPQQFEIEAYRPWWLLGVPVLLLLAL</sequence>
<evidence type="ECO:0000259" key="3">
    <source>
        <dbReference type="Pfam" id="PF04773"/>
    </source>
</evidence>
<dbReference type="PANTHER" id="PTHR38731:SF1">
    <property type="entry name" value="FECR PROTEIN DOMAIN-CONTAINING PROTEIN"/>
    <property type="match status" value="1"/>
</dbReference>
<name>A0ABX2IIB9_9RHOO</name>
<dbReference type="EMBL" id="JABCSC020000003">
    <property type="protein sequence ID" value="NSL56032.1"/>
    <property type="molecule type" value="Genomic_DNA"/>
</dbReference>
<dbReference type="RefSeq" id="WP_170022385.1">
    <property type="nucleotide sequence ID" value="NZ_JABCSC020000003.1"/>
</dbReference>
<dbReference type="Gene3D" id="2.60.120.1440">
    <property type="match status" value="1"/>
</dbReference>
<proteinExistence type="predicted"/>
<dbReference type="InterPro" id="IPR006860">
    <property type="entry name" value="FecR"/>
</dbReference>
<keyword evidence="5" id="KW-1185">Reference proteome</keyword>
<dbReference type="PIRSF" id="PIRSF029644">
    <property type="entry name" value="UCP029644"/>
    <property type="match status" value="1"/>
</dbReference>
<accession>A0ABX2IIB9</accession>
<evidence type="ECO:0000313" key="5">
    <source>
        <dbReference type="Proteomes" id="UP000778523"/>
    </source>
</evidence>
<gene>
    <name evidence="4" type="ORF">HJ583_013410</name>
</gene>
<evidence type="ECO:0000256" key="1">
    <source>
        <dbReference type="SAM" id="SignalP"/>
    </source>
</evidence>
<organism evidence="4 5">
    <name type="scientific">Uliginosibacterium aquaticum</name>
    <dbReference type="NCBI Taxonomy" id="2731212"/>
    <lineage>
        <taxon>Bacteria</taxon>
        <taxon>Pseudomonadati</taxon>
        <taxon>Pseudomonadota</taxon>
        <taxon>Betaproteobacteria</taxon>
        <taxon>Rhodocyclales</taxon>
        <taxon>Zoogloeaceae</taxon>
        <taxon>Uliginosibacterium</taxon>
    </lineage>
</organism>
<evidence type="ECO:0000259" key="2">
    <source>
        <dbReference type="Pfam" id="PF01476"/>
    </source>
</evidence>
<reference evidence="4 5" key="1">
    <citation type="submission" date="2020-06" db="EMBL/GenBank/DDBJ databases">
        <title>Draft genome of Uliginosibacterium sp. IMCC34675.</title>
        <authorList>
            <person name="Song J."/>
        </authorList>
    </citation>
    <scope>NUCLEOTIDE SEQUENCE [LARGE SCALE GENOMIC DNA]</scope>
    <source>
        <strain evidence="4 5">IMCC34675</strain>
    </source>
</reference>
<dbReference type="Pfam" id="PF04773">
    <property type="entry name" value="FecR"/>
    <property type="match status" value="1"/>
</dbReference>
<dbReference type="PANTHER" id="PTHR38731">
    <property type="entry name" value="LIPL45-RELATED LIPOPROTEIN-RELATED"/>
    <property type="match status" value="1"/>
</dbReference>
<protein>
    <submittedName>
        <fullName evidence="4">FecR domain-containing protein</fullName>
    </submittedName>
</protein>
<dbReference type="InterPro" id="IPR016930">
    <property type="entry name" value="UCP029644"/>
</dbReference>
<dbReference type="InterPro" id="IPR013783">
    <property type="entry name" value="Ig-like_fold"/>
</dbReference>
<dbReference type="Gene3D" id="2.60.40.10">
    <property type="entry name" value="Immunoglobulins"/>
    <property type="match status" value="1"/>
</dbReference>
<dbReference type="Proteomes" id="UP000778523">
    <property type="component" value="Unassembled WGS sequence"/>
</dbReference>